<keyword evidence="1" id="KW-0472">Membrane</keyword>
<evidence type="ECO:0000313" key="3">
    <source>
        <dbReference type="EMBL" id="SJL05143.1"/>
    </source>
</evidence>
<sequence>MSRESNHPYSPTTPQHSMANYNYADAFGYSALAAAIVFTIAYVPLGGFFILQSFKNPTYVHVVLAIFCAFRVTAFTIRAVLIGSDSAGENLGLYIADQVLFGIGFFGLLYAAYTLVLDRELLSDVPLGKGLISRLARNRRIFRFSLSAGVALGIAGITTEANDPTSSTGSALRKASVIIFLVLTVLQAYQTIVLVRREMDDDYHTVHAKAFGEKHGSFILCAISVLLIVREAFLTATISNTKAAANEHFWYPLVALPEILAVILYCAPGLVPPRSELPK</sequence>
<keyword evidence="4" id="KW-1185">Reference proteome</keyword>
<dbReference type="Pfam" id="PF24800">
    <property type="entry name" value="DUF7702"/>
    <property type="match status" value="1"/>
</dbReference>
<accession>A0A284R8X1</accession>
<keyword evidence="1" id="KW-0812">Transmembrane</keyword>
<keyword evidence="1" id="KW-1133">Transmembrane helix</keyword>
<evidence type="ECO:0000259" key="2">
    <source>
        <dbReference type="Pfam" id="PF24800"/>
    </source>
</evidence>
<dbReference type="STRING" id="47428.A0A284R8X1"/>
<name>A0A284R8X1_ARMOS</name>
<feature type="transmembrane region" description="Helical" evidence="1">
    <location>
        <begin position="250"/>
        <end position="271"/>
    </location>
</feature>
<feature type="transmembrane region" description="Helical" evidence="1">
    <location>
        <begin position="141"/>
        <end position="157"/>
    </location>
</feature>
<protein>
    <recommendedName>
        <fullName evidence="2">DUF7702 domain-containing protein</fullName>
    </recommendedName>
</protein>
<dbReference type="Proteomes" id="UP000219338">
    <property type="component" value="Unassembled WGS sequence"/>
</dbReference>
<feature type="transmembrane region" description="Helical" evidence="1">
    <location>
        <begin position="58"/>
        <end position="81"/>
    </location>
</feature>
<dbReference type="AlphaFoldDB" id="A0A284R8X1"/>
<evidence type="ECO:0000256" key="1">
    <source>
        <dbReference type="SAM" id="Phobius"/>
    </source>
</evidence>
<dbReference type="OMA" id="NRRIFRF"/>
<reference evidence="4" key="1">
    <citation type="journal article" date="2017" name="Nat. Ecol. Evol.">
        <title>Genome expansion and lineage-specific genetic innovations in the forest pathogenic fungi Armillaria.</title>
        <authorList>
            <person name="Sipos G."/>
            <person name="Prasanna A.N."/>
            <person name="Walter M.C."/>
            <person name="O'Connor E."/>
            <person name="Balint B."/>
            <person name="Krizsan K."/>
            <person name="Kiss B."/>
            <person name="Hess J."/>
            <person name="Varga T."/>
            <person name="Slot J."/>
            <person name="Riley R."/>
            <person name="Boka B."/>
            <person name="Rigling D."/>
            <person name="Barry K."/>
            <person name="Lee J."/>
            <person name="Mihaltcheva S."/>
            <person name="LaButti K."/>
            <person name="Lipzen A."/>
            <person name="Waldron R."/>
            <person name="Moloney N.M."/>
            <person name="Sperisen C."/>
            <person name="Kredics L."/>
            <person name="Vagvoelgyi C."/>
            <person name="Patrignani A."/>
            <person name="Fitzpatrick D."/>
            <person name="Nagy I."/>
            <person name="Doyle S."/>
            <person name="Anderson J.B."/>
            <person name="Grigoriev I.V."/>
            <person name="Gueldener U."/>
            <person name="Muensterkoetter M."/>
            <person name="Nagy L.G."/>
        </authorList>
    </citation>
    <scope>NUCLEOTIDE SEQUENCE [LARGE SCALE GENOMIC DNA]</scope>
    <source>
        <strain evidence="4">C18/9</strain>
    </source>
</reference>
<proteinExistence type="predicted"/>
<dbReference type="InterPro" id="IPR056119">
    <property type="entry name" value="DUF7702"/>
</dbReference>
<feature type="transmembrane region" description="Helical" evidence="1">
    <location>
        <begin position="93"/>
        <end position="113"/>
    </location>
</feature>
<feature type="domain" description="DUF7702" evidence="2">
    <location>
        <begin position="54"/>
        <end position="269"/>
    </location>
</feature>
<dbReference type="OrthoDB" id="5389493at2759"/>
<feature type="transmembrane region" description="Helical" evidence="1">
    <location>
        <begin position="26"/>
        <end position="51"/>
    </location>
</feature>
<gene>
    <name evidence="3" type="ORF">ARMOST_08516</name>
</gene>
<dbReference type="EMBL" id="FUEG01000005">
    <property type="protein sequence ID" value="SJL05143.1"/>
    <property type="molecule type" value="Genomic_DNA"/>
</dbReference>
<evidence type="ECO:0000313" key="4">
    <source>
        <dbReference type="Proteomes" id="UP000219338"/>
    </source>
</evidence>
<organism evidence="3 4">
    <name type="scientific">Armillaria ostoyae</name>
    <name type="common">Armillaria root rot fungus</name>
    <dbReference type="NCBI Taxonomy" id="47428"/>
    <lineage>
        <taxon>Eukaryota</taxon>
        <taxon>Fungi</taxon>
        <taxon>Dikarya</taxon>
        <taxon>Basidiomycota</taxon>
        <taxon>Agaricomycotina</taxon>
        <taxon>Agaricomycetes</taxon>
        <taxon>Agaricomycetidae</taxon>
        <taxon>Agaricales</taxon>
        <taxon>Marasmiineae</taxon>
        <taxon>Physalacriaceae</taxon>
        <taxon>Armillaria</taxon>
    </lineage>
</organism>
<feature type="transmembrane region" description="Helical" evidence="1">
    <location>
        <begin position="177"/>
        <end position="195"/>
    </location>
</feature>
<feature type="transmembrane region" description="Helical" evidence="1">
    <location>
        <begin position="216"/>
        <end position="238"/>
    </location>
</feature>